<dbReference type="SMART" id="SM00028">
    <property type="entry name" value="TPR"/>
    <property type="match status" value="3"/>
</dbReference>
<dbReference type="GO" id="GO:0005634">
    <property type="term" value="C:nucleus"/>
    <property type="evidence" value="ECO:0007669"/>
    <property type="project" value="UniProtKB-SubCell"/>
</dbReference>
<sequence length="773" mass="89268">MCTARCIVIDMRWDSVVDYLNHILEPNILQNDIKNMKCESELMSCLLSNHRITKFLSLWLSKLYNERETRKERKNLDTSIYYKSKGNKAFKIKDYNTSVKLYTKSAIYAPSGSIDLSLAIANRSASLFYLERWQDCIKDIELAIKLGYPEKSRGKLYLRIIECYLKLNKTILAARIISQLNNSSQYDMTNEQRERLQKMNEIKLQSRNTIDGINDVNSTCDIENVTESPSQPKLKRLKSGENPNFRSASASIEVKYTPEKGRYVVANRNIKKGETLFIEDAFSFVVVNNNKYNTLCHNCCKNYLDIPIPCTECVDTLFCNMNCWDKACLSHHRWICPASQMGLLRQVGITHLALKLLCVCTTTTNNERFNDVQQLVTNFNKLAPADIISYGITATMLTLYLSKYTDFFKDINLKECLVSKFSNNEFNIKCDLATDDDKQLYVSSLLLRHILQLICNGHAITKINVTPNDDENKLLIEEQTRVATAIYPSASMMNHSCDPNIINSFLDQTLIVKAIKDIKEGEEVLHCYGVEFRRMSKVDRQESLESQYCFTCNCKACTMPEYENFMKRFTAMKCPECSGPLLLCDDHDPPMFCSDCGATVFELTYIYKVKQAQVYAKNYLRDAECYMQLGNLEQAVVELKNCLSLRKRVLYKYHEDIITTLDLMANLCVRMDQRLPAIYHLEHTIVAIEERYGSCSIELCNELNKITDICISYLKTESNTASKFYKNVLKKTRRYLNDAQQILDIVYGPWHETYNEIETKIAVLFNILQNFNV</sequence>
<evidence type="ECO:0000256" key="1">
    <source>
        <dbReference type="ARBA" id="ARBA00004123"/>
    </source>
</evidence>
<evidence type="ECO:0000256" key="3">
    <source>
        <dbReference type="ARBA" id="ARBA00022490"/>
    </source>
</evidence>
<dbReference type="InterPro" id="IPR046341">
    <property type="entry name" value="SET_dom_sf"/>
</dbReference>
<dbReference type="PROSITE" id="PS01360">
    <property type="entry name" value="ZF_MYND_1"/>
    <property type="match status" value="1"/>
</dbReference>
<evidence type="ECO:0000256" key="4">
    <source>
        <dbReference type="ARBA" id="ARBA00022603"/>
    </source>
</evidence>
<reference evidence="16" key="1">
    <citation type="submission" date="2024-04" db="EMBL/GenBank/DDBJ databases">
        <authorList>
            <consortium name="Molecular Ecology Group"/>
        </authorList>
    </citation>
    <scope>NUCLEOTIDE SEQUENCE</scope>
</reference>
<dbReference type="Proteomes" id="UP001497644">
    <property type="component" value="Chromosome 9"/>
</dbReference>
<dbReference type="PROSITE" id="PS50280">
    <property type="entry name" value="SET"/>
    <property type="match status" value="1"/>
</dbReference>
<dbReference type="InterPro" id="IPR044421">
    <property type="entry name" value="SMYD4_SET"/>
</dbReference>
<dbReference type="SUPFAM" id="SSF82199">
    <property type="entry name" value="SET domain"/>
    <property type="match status" value="1"/>
</dbReference>
<dbReference type="GO" id="GO:0008170">
    <property type="term" value="F:N-methyltransferase activity"/>
    <property type="evidence" value="ECO:0007669"/>
    <property type="project" value="UniProtKB-ARBA"/>
</dbReference>
<evidence type="ECO:0000256" key="5">
    <source>
        <dbReference type="ARBA" id="ARBA00022679"/>
    </source>
</evidence>
<dbReference type="AlphaFoldDB" id="A0AAV2PE72"/>
<keyword evidence="9" id="KW-0862">Zinc</keyword>
<evidence type="ECO:0000313" key="16">
    <source>
        <dbReference type="EMBL" id="CAL1689833.1"/>
    </source>
</evidence>
<evidence type="ECO:0000256" key="2">
    <source>
        <dbReference type="ARBA" id="ARBA00004496"/>
    </source>
</evidence>
<dbReference type="InterPro" id="IPR052097">
    <property type="entry name" value="SET-MYND_domain_protein"/>
</dbReference>
<dbReference type="Gene3D" id="1.25.40.10">
    <property type="entry name" value="Tetratricopeptide repeat domain"/>
    <property type="match status" value="2"/>
</dbReference>
<gene>
    <name evidence="16" type="ORF">LPLAT_LOCUS14669</name>
</gene>
<evidence type="ECO:0000313" key="17">
    <source>
        <dbReference type="Proteomes" id="UP001497644"/>
    </source>
</evidence>
<feature type="domain" description="SET" evidence="15">
    <location>
        <begin position="250"/>
        <end position="529"/>
    </location>
</feature>
<dbReference type="GO" id="GO:0008270">
    <property type="term" value="F:zinc ion binding"/>
    <property type="evidence" value="ECO:0007669"/>
    <property type="project" value="UniProtKB-KW"/>
</dbReference>
<evidence type="ECO:0000256" key="12">
    <source>
        <dbReference type="ARBA" id="ARBA00093423"/>
    </source>
</evidence>
<comment type="catalytic activity">
    <reaction evidence="11">
        <text>L-lysyl-[protein] + S-adenosyl-L-methionine = N(6)-methyl-L-lysyl-[protein] + S-adenosyl-L-homocysteine + H(+)</text>
        <dbReference type="Rhea" id="RHEA:51736"/>
        <dbReference type="Rhea" id="RHEA-COMP:9752"/>
        <dbReference type="Rhea" id="RHEA-COMP:13053"/>
        <dbReference type="ChEBI" id="CHEBI:15378"/>
        <dbReference type="ChEBI" id="CHEBI:29969"/>
        <dbReference type="ChEBI" id="CHEBI:57856"/>
        <dbReference type="ChEBI" id="CHEBI:59789"/>
        <dbReference type="ChEBI" id="CHEBI:61929"/>
    </reaction>
</comment>
<keyword evidence="8" id="KW-0863">Zinc-finger</keyword>
<comment type="subcellular location">
    <subcellularLocation>
        <location evidence="2">Cytoplasm</location>
    </subcellularLocation>
    <subcellularLocation>
        <location evidence="1">Nucleus</location>
    </subcellularLocation>
</comment>
<name>A0AAV2PE72_9HYME</name>
<dbReference type="GO" id="GO:0005737">
    <property type="term" value="C:cytoplasm"/>
    <property type="evidence" value="ECO:0007669"/>
    <property type="project" value="UniProtKB-SubCell"/>
</dbReference>
<dbReference type="InterPro" id="IPR001214">
    <property type="entry name" value="SET_dom"/>
</dbReference>
<dbReference type="GO" id="GO:0042826">
    <property type="term" value="F:histone deacetylase binding"/>
    <property type="evidence" value="ECO:0007669"/>
    <property type="project" value="TreeGrafter"/>
</dbReference>
<evidence type="ECO:0000256" key="14">
    <source>
        <dbReference type="ARBA" id="ARBA00093680"/>
    </source>
</evidence>
<keyword evidence="17" id="KW-1185">Reference proteome</keyword>
<dbReference type="Pfam" id="PF00856">
    <property type="entry name" value="SET"/>
    <property type="match status" value="1"/>
</dbReference>
<dbReference type="InterPro" id="IPR002893">
    <property type="entry name" value="Znf_MYND"/>
</dbReference>
<keyword evidence="10" id="KW-0539">Nucleus</keyword>
<dbReference type="CDD" id="cd10536">
    <property type="entry name" value="SET_SMYD4"/>
    <property type="match status" value="1"/>
</dbReference>
<keyword evidence="4" id="KW-0489">Methyltransferase</keyword>
<protein>
    <recommendedName>
        <fullName evidence="13">Protein-lysine N-methyltransferase SMYD4</fullName>
    </recommendedName>
    <alternativeName>
        <fullName evidence="14">SET and MYND domain-containing protein 4</fullName>
    </alternativeName>
</protein>
<dbReference type="EMBL" id="OZ034832">
    <property type="protein sequence ID" value="CAL1689833.1"/>
    <property type="molecule type" value="Genomic_DNA"/>
</dbReference>
<evidence type="ECO:0000256" key="7">
    <source>
        <dbReference type="ARBA" id="ARBA00022723"/>
    </source>
</evidence>
<evidence type="ECO:0000256" key="9">
    <source>
        <dbReference type="ARBA" id="ARBA00022833"/>
    </source>
</evidence>
<dbReference type="InterPro" id="IPR011990">
    <property type="entry name" value="TPR-like_helical_dom_sf"/>
</dbReference>
<dbReference type="PANTHER" id="PTHR46165">
    <property type="entry name" value="SET AND MYND DOMAIN-CONTAINING PROTEIN 4"/>
    <property type="match status" value="1"/>
</dbReference>
<evidence type="ECO:0000256" key="6">
    <source>
        <dbReference type="ARBA" id="ARBA00022691"/>
    </source>
</evidence>
<dbReference type="GO" id="GO:0032259">
    <property type="term" value="P:methylation"/>
    <property type="evidence" value="ECO:0007669"/>
    <property type="project" value="UniProtKB-KW"/>
</dbReference>
<dbReference type="Gene3D" id="2.170.270.10">
    <property type="entry name" value="SET domain"/>
    <property type="match status" value="1"/>
</dbReference>
<comment type="function">
    <text evidence="12">Protein-lysine N-methyltransferase. Monomethylates PRMT5, modulating its transcriptional activity. May also act as a histone methyltransferase. Plays a critical role in cardiac development. Acts as a key epigenetic regulator of gene expression during cardiac development via its dual activities as a methyltransferase and negative regulator of HDAC1.</text>
</comment>
<dbReference type="InterPro" id="IPR019734">
    <property type="entry name" value="TPR_rpt"/>
</dbReference>
<keyword evidence="7" id="KW-0479">Metal-binding</keyword>
<evidence type="ECO:0000256" key="8">
    <source>
        <dbReference type="ARBA" id="ARBA00022771"/>
    </source>
</evidence>
<proteinExistence type="predicted"/>
<dbReference type="SMART" id="SM00317">
    <property type="entry name" value="SET"/>
    <property type="match status" value="1"/>
</dbReference>
<keyword evidence="6" id="KW-0949">S-adenosyl-L-methionine</keyword>
<dbReference type="GO" id="GO:0008757">
    <property type="term" value="F:S-adenosylmethionine-dependent methyltransferase activity"/>
    <property type="evidence" value="ECO:0007669"/>
    <property type="project" value="UniProtKB-ARBA"/>
</dbReference>
<evidence type="ECO:0000256" key="10">
    <source>
        <dbReference type="ARBA" id="ARBA00023242"/>
    </source>
</evidence>
<keyword evidence="5" id="KW-0808">Transferase</keyword>
<dbReference type="GO" id="GO:0008276">
    <property type="term" value="F:protein methyltransferase activity"/>
    <property type="evidence" value="ECO:0007669"/>
    <property type="project" value="UniProtKB-ARBA"/>
</dbReference>
<dbReference type="SUPFAM" id="SSF48452">
    <property type="entry name" value="TPR-like"/>
    <property type="match status" value="2"/>
</dbReference>
<dbReference type="PANTHER" id="PTHR46165:SF2">
    <property type="entry name" value="SET AND MYND DOMAIN-CONTAINING PROTEIN 4"/>
    <property type="match status" value="1"/>
</dbReference>
<evidence type="ECO:0000259" key="15">
    <source>
        <dbReference type="PROSITE" id="PS50280"/>
    </source>
</evidence>
<organism evidence="16 17">
    <name type="scientific">Lasius platythorax</name>
    <dbReference type="NCBI Taxonomy" id="488582"/>
    <lineage>
        <taxon>Eukaryota</taxon>
        <taxon>Metazoa</taxon>
        <taxon>Ecdysozoa</taxon>
        <taxon>Arthropoda</taxon>
        <taxon>Hexapoda</taxon>
        <taxon>Insecta</taxon>
        <taxon>Pterygota</taxon>
        <taxon>Neoptera</taxon>
        <taxon>Endopterygota</taxon>
        <taxon>Hymenoptera</taxon>
        <taxon>Apocrita</taxon>
        <taxon>Aculeata</taxon>
        <taxon>Formicoidea</taxon>
        <taxon>Formicidae</taxon>
        <taxon>Formicinae</taxon>
        <taxon>Lasius</taxon>
        <taxon>Lasius</taxon>
    </lineage>
</organism>
<keyword evidence="3" id="KW-0963">Cytoplasm</keyword>
<evidence type="ECO:0000256" key="11">
    <source>
        <dbReference type="ARBA" id="ARBA00048985"/>
    </source>
</evidence>
<accession>A0AAV2PE72</accession>
<evidence type="ECO:0000256" key="13">
    <source>
        <dbReference type="ARBA" id="ARBA00093635"/>
    </source>
</evidence>